<dbReference type="InterPro" id="IPR008727">
    <property type="entry name" value="PAAR_motif"/>
</dbReference>
<name>A0A0R2YLY3_9PSED</name>
<reference evidence="2 3" key="1">
    <citation type="submission" date="2015-02" db="EMBL/GenBank/DDBJ databases">
        <title>Pseudomonas helleri sp. nov. and Pseudomonas weihenstephanensis sp. nov., isolated from raw cows milk.</title>
        <authorList>
            <person name="von Neubeck M."/>
            <person name="Huptas C."/>
            <person name="Wenning M."/>
            <person name="Scherer S."/>
        </authorList>
    </citation>
    <scope>NUCLEOTIDE SEQUENCE [LARGE SCALE GENOMIC DNA]</scope>
    <source>
        <strain evidence="2 3">DSM 17149</strain>
    </source>
</reference>
<evidence type="ECO:0000313" key="2">
    <source>
        <dbReference type="EMBL" id="KRP47409.1"/>
    </source>
</evidence>
<sequence>MSEGYFVGLGDNTTCGGKIIEGDPRVNIYGVLHAREGDLVTCGKHEGTYQIVGGISHIESHGKRVAGTLDSFSSCPCRARLIPSVYSATYENENSEPPISSRVAQPSTSSANGSPVAPRQSGFAPSGRTVPTVSNGVNGQEPGFYIVPQSMTREALEATLFPTLDPAVMRKFQALNPNTSHVKAGSMIVLSDPNNTSCTYQEAQLMQAAQQVSASLDSLTPDEADFLYRHGAEIAGVIGHTSTWLGVSAVVMETHLNNLRDTLQAIERLHQQNYRQHGHLKSPQFFADRQRLMNHLDAHLLNSTRLRGQTTLGDHPKLKTALGISSRSLVHHWDKAGGPGQIPGYSAHVEATSRAARYMKAGGYIGIALGGVSASLAIQQVCNNDSGAACEKIKFTETGKFAGSVGGGAAGGWVGGVAGSTICLGLGVTTGIGGVICVAALVGTGAWAGTTIGGKGGEMGGEILYEKSLP</sequence>
<evidence type="ECO:0000313" key="3">
    <source>
        <dbReference type="Proteomes" id="UP000051446"/>
    </source>
</evidence>
<feature type="compositionally biased region" description="Polar residues" evidence="1">
    <location>
        <begin position="91"/>
        <end position="113"/>
    </location>
</feature>
<proteinExistence type="predicted"/>
<dbReference type="PATRIC" id="fig|75588.4.peg.3643"/>
<evidence type="ECO:0008006" key="4">
    <source>
        <dbReference type="Google" id="ProtNLM"/>
    </source>
</evidence>
<feature type="compositionally biased region" description="Polar residues" evidence="1">
    <location>
        <begin position="129"/>
        <end position="138"/>
    </location>
</feature>
<protein>
    <recommendedName>
        <fullName evidence="4">PAAR domain-containing protein</fullName>
    </recommendedName>
</protein>
<dbReference type="Pfam" id="PF05488">
    <property type="entry name" value="PAAR_motif"/>
    <property type="match status" value="1"/>
</dbReference>
<organism evidence="2 3">
    <name type="scientific">Pseudomonas libanensis</name>
    <dbReference type="NCBI Taxonomy" id="75588"/>
    <lineage>
        <taxon>Bacteria</taxon>
        <taxon>Pseudomonadati</taxon>
        <taxon>Pseudomonadota</taxon>
        <taxon>Gammaproteobacteria</taxon>
        <taxon>Pseudomonadales</taxon>
        <taxon>Pseudomonadaceae</taxon>
        <taxon>Pseudomonas</taxon>
    </lineage>
</organism>
<feature type="region of interest" description="Disordered" evidence="1">
    <location>
        <begin position="91"/>
        <end position="139"/>
    </location>
</feature>
<dbReference type="RefSeq" id="WP_057011491.1">
    <property type="nucleotide sequence ID" value="NZ_JYLH01000003.1"/>
</dbReference>
<accession>A0A0R2YLY3</accession>
<comment type="caution">
    <text evidence="2">The sequence shown here is derived from an EMBL/GenBank/DDBJ whole genome shotgun (WGS) entry which is preliminary data.</text>
</comment>
<evidence type="ECO:0000256" key="1">
    <source>
        <dbReference type="SAM" id="MobiDB-lite"/>
    </source>
</evidence>
<dbReference type="Proteomes" id="UP000051446">
    <property type="component" value="Unassembled WGS sequence"/>
</dbReference>
<gene>
    <name evidence="2" type="ORF">TU73_06435</name>
</gene>
<dbReference type="AlphaFoldDB" id="A0A0R2YLY3"/>
<dbReference type="CDD" id="cd14744">
    <property type="entry name" value="PAAR_CT_2"/>
    <property type="match status" value="1"/>
</dbReference>
<dbReference type="EMBL" id="JYLH01000003">
    <property type="protein sequence ID" value="KRP47409.1"/>
    <property type="molecule type" value="Genomic_DNA"/>
</dbReference>